<evidence type="ECO:0000313" key="2">
    <source>
        <dbReference type="Proteomes" id="UP000053660"/>
    </source>
</evidence>
<dbReference type="AlphaFoldDB" id="A0A0B1SM14"/>
<organism evidence="1 2">
    <name type="scientific">Oesophagostomum dentatum</name>
    <name type="common">Nodular worm</name>
    <dbReference type="NCBI Taxonomy" id="61180"/>
    <lineage>
        <taxon>Eukaryota</taxon>
        <taxon>Metazoa</taxon>
        <taxon>Ecdysozoa</taxon>
        <taxon>Nematoda</taxon>
        <taxon>Chromadorea</taxon>
        <taxon>Rhabditida</taxon>
        <taxon>Rhabditina</taxon>
        <taxon>Rhabditomorpha</taxon>
        <taxon>Strongyloidea</taxon>
        <taxon>Strongylidae</taxon>
        <taxon>Oesophagostomum</taxon>
    </lineage>
</organism>
<dbReference type="Proteomes" id="UP000053660">
    <property type="component" value="Unassembled WGS sequence"/>
</dbReference>
<keyword evidence="2" id="KW-1185">Reference proteome</keyword>
<gene>
    <name evidence="1" type="ORF">OESDEN_13886</name>
</gene>
<name>A0A0B1SM14_OESDE</name>
<accession>A0A0B1SM14</accession>
<reference evidence="1 2" key="1">
    <citation type="submission" date="2014-03" db="EMBL/GenBank/DDBJ databases">
        <title>Draft genome of the hookworm Oesophagostomum dentatum.</title>
        <authorList>
            <person name="Mitreva M."/>
        </authorList>
    </citation>
    <scope>NUCLEOTIDE SEQUENCE [LARGE SCALE GENOMIC DNA]</scope>
    <source>
        <strain evidence="1 2">OD-Hann</strain>
    </source>
</reference>
<protein>
    <submittedName>
        <fullName evidence="1">Uncharacterized protein</fullName>
    </submittedName>
</protein>
<sequence>MWVTRGKSQKGPYSFTVNLAVEEPRCGQNKVIGSEQKASADLFLILTTLKD</sequence>
<evidence type="ECO:0000313" key="1">
    <source>
        <dbReference type="EMBL" id="KHJ86368.1"/>
    </source>
</evidence>
<proteinExistence type="predicted"/>
<dbReference type="EMBL" id="KN560640">
    <property type="protein sequence ID" value="KHJ86368.1"/>
    <property type="molecule type" value="Genomic_DNA"/>
</dbReference>